<dbReference type="Gene3D" id="1.20.225.20">
    <property type="entry name" value="Ub domain-containing protein, DC-UbP/UBTD2, N-terminal domain"/>
    <property type="match status" value="1"/>
</dbReference>
<feature type="non-terminal residue" evidence="2">
    <location>
        <position position="1"/>
    </location>
</feature>
<organism evidence="2 3">
    <name type="scientific">Trichinella pseudospiralis</name>
    <name type="common">Parasitic roundworm</name>
    <dbReference type="NCBI Taxonomy" id="6337"/>
    <lineage>
        <taxon>Eukaryota</taxon>
        <taxon>Metazoa</taxon>
        <taxon>Ecdysozoa</taxon>
        <taxon>Nematoda</taxon>
        <taxon>Enoplea</taxon>
        <taxon>Dorylaimia</taxon>
        <taxon>Trichinellida</taxon>
        <taxon>Trichinellidae</taxon>
        <taxon>Trichinella</taxon>
    </lineage>
</organism>
<sequence length="333" mass="37304">LMDHHITICFDGSVFSSMGACLGRGHISTYADDSENTIFTYFISTYFNFKSDITSNNNAIVVTIGKSRPLIQEKPKWKSEIPVTVNEVILKRKEFWETAPAFEGRKEIWDALKAAALQSEQGDFALAQAILDGACISLPDGTLRECYDELGNRYKIPLYCLSFPNNLVEERALPSEPSDVSVDCETEVNEVQTCSIKLRISSTGKDVRLLLKSTDSVLKAKNLLYSLIPDLPPPEKQRWFFGGKMLHDRALIKNCKIPPMFVIQVDASCKERNSPFEKNATKDCALKLGNFVNDSQLDPNLQFTGKLHGKCVPMVDHLSHNHSRENLPTPVDS</sequence>
<accession>A0A0V1KCY8</accession>
<dbReference type="SUPFAM" id="SSF54236">
    <property type="entry name" value="Ubiquitin-like"/>
    <property type="match status" value="1"/>
</dbReference>
<evidence type="ECO:0000259" key="1">
    <source>
        <dbReference type="PROSITE" id="PS50053"/>
    </source>
</evidence>
<reference evidence="2 3" key="1">
    <citation type="submission" date="2015-01" db="EMBL/GenBank/DDBJ databases">
        <title>Evolution of Trichinella species and genotypes.</title>
        <authorList>
            <person name="Korhonen P.K."/>
            <person name="Edoardo P."/>
            <person name="Giuseppe L.R."/>
            <person name="Gasser R.B."/>
        </authorList>
    </citation>
    <scope>NUCLEOTIDE SEQUENCE [LARGE SCALE GENOMIC DNA]</scope>
    <source>
        <strain evidence="2">ISS176</strain>
    </source>
</reference>
<dbReference type="InterPro" id="IPR000626">
    <property type="entry name" value="Ubiquitin-like_dom"/>
</dbReference>
<dbReference type="EMBL" id="JYDV01000004">
    <property type="protein sequence ID" value="KRZ45044.1"/>
    <property type="molecule type" value="Genomic_DNA"/>
</dbReference>
<dbReference type="PROSITE" id="PS50053">
    <property type="entry name" value="UBIQUITIN_2"/>
    <property type="match status" value="1"/>
</dbReference>
<name>A0A0V1KCY8_TRIPS</name>
<dbReference type="InterPro" id="IPR039869">
    <property type="entry name" value="UBTD1/2"/>
</dbReference>
<comment type="caution">
    <text evidence="2">The sequence shown here is derived from an EMBL/GenBank/DDBJ whole genome shotgun (WGS) entry which is preliminary data.</text>
</comment>
<dbReference type="AlphaFoldDB" id="A0A0V1KCY8"/>
<dbReference type="Proteomes" id="UP000054826">
    <property type="component" value="Unassembled WGS sequence"/>
</dbReference>
<evidence type="ECO:0000313" key="2">
    <source>
        <dbReference type="EMBL" id="KRZ45044.1"/>
    </source>
</evidence>
<dbReference type="PANTHER" id="PTHR13609">
    <property type="entry name" value="UBIQUITIN DOMAIN CONTAINING 1 PROTEIN-RELATED"/>
    <property type="match status" value="1"/>
</dbReference>
<dbReference type="InterPro" id="IPR032752">
    <property type="entry name" value="DC-UbP/UBTD2_N"/>
</dbReference>
<evidence type="ECO:0000313" key="3">
    <source>
        <dbReference type="Proteomes" id="UP000054826"/>
    </source>
</evidence>
<dbReference type="Pfam" id="PF16455">
    <property type="entry name" value="UBD"/>
    <property type="match status" value="1"/>
</dbReference>
<dbReference type="InterPro" id="IPR029071">
    <property type="entry name" value="Ubiquitin-like_domsf"/>
</dbReference>
<gene>
    <name evidence="2" type="primary">ubtd1</name>
    <name evidence="2" type="ORF">T4C_10384</name>
</gene>
<proteinExistence type="predicted"/>
<protein>
    <submittedName>
        <fullName evidence="2">Ubiquitin domain-containing protein 1</fullName>
    </submittedName>
</protein>
<dbReference type="InterPro" id="IPR038169">
    <property type="entry name" value="DC-UbP/UBTD2_N_sf"/>
</dbReference>
<dbReference type="Gene3D" id="3.10.20.90">
    <property type="entry name" value="Phosphatidylinositol 3-kinase Catalytic Subunit, Chain A, domain 1"/>
    <property type="match status" value="1"/>
</dbReference>
<feature type="domain" description="Ubiquitin-like" evidence="1">
    <location>
        <begin position="194"/>
        <end position="265"/>
    </location>
</feature>